<dbReference type="AlphaFoldDB" id="A0A366KLD2"/>
<evidence type="ECO:0000313" key="2">
    <source>
        <dbReference type="Proteomes" id="UP000252081"/>
    </source>
</evidence>
<protein>
    <submittedName>
        <fullName evidence="1">Uncharacterized protein</fullName>
    </submittedName>
</protein>
<accession>A0A366KLD2</accession>
<proteinExistence type="predicted"/>
<organism evidence="1 2">
    <name type="scientific">Pedobacter miscanthi</name>
    <dbReference type="NCBI Taxonomy" id="2259170"/>
    <lineage>
        <taxon>Bacteria</taxon>
        <taxon>Pseudomonadati</taxon>
        <taxon>Bacteroidota</taxon>
        <taxon>Sphingobacteriia</taxon>
        <taxon>Sphingobacteriales</taxon>
        <taxon>Sphingobacteriaceae</taxon>
        <taxon>Pedobacter</taxon>
    </lineage>
</organism>
<evidence type="ECO:0000313" key="1">
    <source>
        <dbReference type="EMBL" id="RBQ02507.1"/>
    </source>
</evidence>
<dbReference type="Proteomes" id="UP000252081">
    <property type="component" value="Unassembled WGS sequence"/>
</dbReference>
<comment type="caution">
    <text evidence="1">The sequence shown here is derived from an EMBL/GenBank/DDBJ whole genome shotgun (WGS) entry which is preliminary data.</text>
</comment>
<sequence length="116" mass="13139">MFLSFLVKHYKIVKSFRRFNIGIVTNSFECYWMLASDTETILILLATEARKNIVMGSFDYAQDDKSHFCVSGVSFYALAVAFSLSRARLSTSKRPFCTPRIAFSTPEGHFSTSEAL</sequence>
<gene>
    <name evidence="1" type="ORF">DRW42_26185</name>
</gene>
<reference evidence="1 2" key="1">
    <citation type="submission" date="2018-07" db="EMBL/GenBank/DDBJ databases">
        <title>A draft genome of a endophytic bacteria, a new species of Pedobacter.</title>
        <authorList>
            <person name="Zhang Z.D."/>
            <person name="Chen Z.J."/>
        </authorList>
    </citation>
    <scope>NUCLEOTIDE SEQUENCE [LARGE SCALE GENOMIC DNA]</scope>
    <source>
        <strain evidence="1 2">RS10</strain>
    </source>
</reference>
<keyword evidence="2" id="KW-1185">Reference proteome</keyword>
<name>A0A366KLD2_9SPHI</name>
<dbReference type="EMBL" id="QNQU01000035">
    <property type="protein sequence ID" value="RBQ02507.1"/>
    <property type="molecule type" value="Genomic_DNA"/>
</dbReference>